<dbReference type="Pfam" id="PF01636">
    <property type="entry name" value="APH"/>
    <property type="match status" value="1"/>
</dbReference>
<accession>A0A1I0CUM4</accession>
<evidence type="ECO:0000259" key="1">
    <source>
        <dbReference type="Pfam" id="PF01636"/>
    </source>
</evidence>
<gene>
    <name evidence="2" type="ORF">SAMN05443639_102259</name>
</gene>
<proteinExistence type="predicted"/>
<evidence type="ECO:0000313" key="3">
    <source>
        <dbReference type="Proteomes" id="UP000199181"/>
    </source>
</evidence>
<protein>
    <recommendedName>
        <fullName evidence="1">Aminoglycoside phosphotransferase domain-containing protein</fullName>
    </recommendedName>
</protein>
<reference evidence="3" key="1">
    <citation type="submission" date="2016-10" db="EMBL/GenBank/DDBJ databases">
        <authorList>
            <person name="Varghese N."/>
            <person name="Submissions S."/>
        </authorList>
    </citation>
    <scope>NUCLEOTIDE SEQUENCE [LARGE SCALE GENOMIC DNA]</scope>
    <source>
        <strain evidence="3">DSM 16858</strain>
    </source>
</reference>
<feature type="domain" description="Aminoglycoside phosphotransferase" evidence="1">
    <location>
        <begin position="24"/>
        <end position="266"/>
    </location>
</feature>
<dbReference type="RefSeq" id="WP_093516413.1">
    <property type="nucleotide sequence ID" value="NZ_FOIJ01000002.1"/>
</dbReference>
<dbReference type="EMBL" id="FOIJ01000002">
    <property type="protein sequence ID" value="SET23410.1"/>
    <property type="molecule type" value="Genomic_DNA"/>
</dbReference>
<evidence type="ECO:0000313" key="2">
    <source>
        <dbReference type="EMBL" id="SET23410.1"/>
    </source>
</evidence>
<dbReference type="Gene3D" id="3.30.200.20">
    <property type="entry name" value="Phosphorylase Kinase, domain 1"/>
    <property type="match status" value="1"/>
</dbReference>
<name>A0A1I0CUM4_9BACT</name>
<dbReference type="InterPro" id="IPR002575">
    <property type="entry name" value="Aminoglycoside_PTrfase"/>
</dbReference>
<dbReference type="AlphaFoldDB" id="A0A1I0CUM4"/>
<dbReference type="InterPro" id="IPR011009">
    <property type="entry name" value="Kinase-like_dom_sf"/>
</dbReference>
<organism evidence="2 3">
    <name type="scientific">Stigmatella erecta</name>
    <dbReference type="NCBI Taxonomy" id="83460"/>
    <lineage>
        <taxon>Bacteria</taxon>
        <taxon>Pseudomonadati</taxon>
        <taxon>Myxococcota</taxon>
        <taxon>Myxococcia</taxon>
        <taxon>Myxococcales</taxon>
        <taxon>Cystobacterineae</taxon>
        <taxon>Archangiaceae</taxon>
        <taxon>Stigmatella</taxon>
    </lineage>
</organism>
<dbReference type="Proteomes" id="UP000199181">
    <property type="component" value="Unassembled WGS sequence"/>
</dbReference>
<keyword evidence="3" id="KW-1185">Reference proteome</keyword>
<dbReference type="Gene3D" id="3.90.1200.10">
    <property type="match status" value="1"/>
</dbReference>
<dbReference type="SUPFAM" id="SSF56112">
    <property type="entry name" value="Protein kinase-like (PK-like)"/>
    <property type="match status" value="1"/>
</dbReference>
<sequence>MELEAALRDQVGQAVGRPFPQAPIQKLKGDASNRSYYRVGKPPESWVVMVMPLDATKKSEEATKGEPPKELPFVNVHRYLEKLGVRVPRIVRYDEPAGMMVLEDLTDLTFEAALEGGKNQQALYGRAVELLARLRVQAERNADPECLAFTRAFDEDLYDWELHHFREWGLEAWSGKKPTDAERAELDRTFREIARTLAAAPRGFTHRDYQSRNIMVKDGELVVIDFQDALQGPRQYDLVALLRDSYVELDRNFVDQMLDRYIQAFHEAGGERIEPGPFKDFFDLLTIQRKLKDAGRFEFINRVKGNPGFLVSIPASLRYVKAAFVRRPELRPLQDLIARYVPELAA</sequence>